<evidence type="ECO:0000313" key="2">
    <source>
        <dbReference type="EMBL" id="RXN18794.1"/>
    </source>
</evidence>
<evidence type="ECO:0000313" key="3">
    <source>
        <dbReference type="Proteomes" id="UP000290572"/>
    </source>
</evidence>
<proteinExistence type="predicted"/>
<organism evidence="2 3">
    <name type="scientific">Labeo rohita</name>
    <name type="common">Indian major carp</name>
    <name type="synonym">Cyprinus rohita</name>
    <dbReference type="NCBI Taxonomy" id="84645"/>
    <lineage>
        <taxon>Eukaryota</taxon>
        <taxon>Metazoa</taxon>
        <taxon>Chordata</taxon>
        <taxon>Craniata</taxon>
        <taxon>Vertebrata</taxon>
        <taxon>Euteleostomi</taxon>
        <taxon>Actinopterygii</taxon>
        <taxon>Neopterygii</taxon>
        <taxon>Teleostei</taxon>
        <taxon>Ostariophysi</taxon>
        <taxon>Cypriniformes</taxon>
        <taxon>Cyprinidae</taxon>
        <taxon>Labeoninae</taxon>
        <taxon>Labeonini</taxon>
        <taxon>Labeo</taxon>
    </lineage>
</organism>
<dbReference type="AlphaFoldDB" id="A0A498MHH7"/>
<comment type="caution">
    <text evidence="2">The sequence shown here is derived from an EMBL/GenBank/DDBJ whole genome shotgun (WGS) entry which is preliminary data.</text>
</comment>
<name>A0A498MHH7_LABRO</name>
<sequence length="93" mass="10276">MFASSHAVNKPAADQAFATGLVVRSLNQRPKDGQRSIYSPPLYPQSYGRRSGVGTQPRPIRKTCGPFEEGSKEELAFPYRESNPGRLGEHQES</sequence>
<dbReference type="Proteomes" id="UP000290572">
    <property type="component" value="Unassembled WGS sequence"/>
</dbReference>
<protein>
    <submittedName>
        <fullName evidence="2">Uncharacterized protein</fullName>
    </submittedName>
</protein>
<evidence type="ECO:0000256" key="1">
    <source>
        <dbReference type="SAM" id="MobiDB-lite"/>
    </source>
</evidence>
<dbReference type="EMBL" id="QBIY01012702">
    <property type="protein sequence ID" value="RXN18794.1"/>
    <property type="molecule type" value="Genomic_DNA"/>
</dbReference>
<feature type="region of interest" description="Disordered" evidence="1">
    <location>
        <begin position="27"/>
        <end position="93"/>
    </location>
</feature>
<accession>A0A498MHH7</accession>
<keyword evidence="3" id="KW-1185">Reference proteome</keyword>
<gene>
    <name evidence="2" type="ORF">ROHU_026087</name>
</gene>
<reference evidence="2 3" key="1">
    <citation type="submission" date="2018-03" db="EMBL/GenBank/DDBJ databases">
        <title>Draft genome sequence of Rohu Carp (Labeo rohita).</title>
        <authorList>
            <person name="Das P."/>
            <person name="Kushwaha B."/>
            <person name="Joshi C.G."/>
            <person name="Kumar D."/>
            <person name="Nagpure N.S."/>
            <person name="Sahoo L."/>
            <person name="Das S.P."/>
            <person name="Bit A."/>
            <person name="Patnaik S."/>
            <person name="Meher P.K."/>
            <person name="Jayasankar P."/>
            <person name="Koringa P.G."/>
            <person name="Patel N.V."/>
            <person name="Hinsu A.T."/>
            <person name="Kumar R."/>
            <person name="Pandey M."/>
            <person name="Agarwal S."/>
            <person name="Srivastava S."/>
            <person name="Singh M."/>
            <person name="Iquebal M.A."/>
            <person name="Jaiswal S."/>
            <person name="Angadi U.B."/>
            <person name="Kumar N."/>
            <person name="Raza M."/>
            <person name="Shah T.M."/>
            <person name="Rai A."/>
            <person name="Jena J.K."/>
        </authorList>
    </citation>
    <scope>NUCLEOTIDE SEQUENCE [LARGE SCALE GENOMIC DNA]</scope>
    <source>
        <strain evidence="2">DASCIFA01</strain>
        <tissue evidence="2">Testis</tissue>
    </source>
</reference>